<dbReference type="InterPro" id="IPR035979">
    <property type="entry name" value="RBD_domain_sf"/>
</dbReference>
<feature type="compositionally biased region" description="Polar residues" evidence="4">
    <location>
        <begin position="367"/>
        <end position="376"/>
    </location>
</feature>
<evidence type="ECO:0000256" key="4">
    <source>
        <dbReference type="SAM" id="MobiDB-lite"/>
    </source>
</evidence>
<dbReference type="CDD" id="cd07323">
    <property type="entry name" value="LAM"/>
    <property type="match status" value="1"/>
</dbReference>
<dbReference type="SUPFAM" id="SSF54928">
    <property type="entry name" value="RNA-binding domain, RBD"/>
    <property type="match status" value="1"/>
</dbReference>
<dbReference type="SUPFAM" id="SSF46785">
    <property type="entry name" value="Winged helix' DNA-binding domain"/>
    <property type="match status" value="1"/>
</dbReference>
<evidence type="ECO:0000259" key="5">
    <source>
        <dbReference type="PROSITE" id="PS50102"/>
    </source>
</evidence>
<sequence>GTRACRYWWLVSTACRVDRALPKTPVMATNPSPRNGHYSWSAPTSVHASPDVSPSRQQTSLQTQIEFYFSPQNLTSDTYLRSQMDEQRFVPISVIADFKLVKKITTDIDLIVECIRRSKQLELDSSSTMVRASGKPAERTTIILRDIPADTPIDEIKALFDNESCGKVTSLRADIGDTWFVTFEDENSCLRTAIYLKQQSFNGKPISLRVKSENLMRSFHQESLQSNALPVGPQFFHGQPHLMLPHQPGFPGSGRNVPISPADMRWNIRRSGAQQIAVPFWDPEGVAMFQGQQMAMQMIPPHMQQRRFSFDHRGQVGEPARRKLMPRKPRDPNAPQQNTAAGFAQRPRKPKQRGAFVGSGFKRGDDQSMSLNSQNHGDGAMPPPQPELGPEHFPALPSAGRTPGSSCPPSPVSTPRVSTFVDRLNSVHDGESDMQMPLISVEKAPNVENITAQANSPVLRPASAGEQDLLDPFLNLFVSAPGGTSPSSTSQSVAAAVPTASSPSKTGVSYAAGGQAATVCTPRHTPGAASQDFKSCTDDGATHDDHIPSAPESGNSVDCDQVQLKSPMSYASIARRAVSASKSTIAAAVQSVTSPSD</sequence>
<dbReference type="InterPro" id="IPR000504">
    <property type="entry name" value="RRM_dom"/>
</dbReference>
<feature type="compositionally biased region" description="Polar residues" evidence="4">
    <location>
        <begin position="41"/>
        <end position="56"/>
    </location>
</feature>
<dbReference type="InterPro" id="IPR045180">
    <property type="entry name" value="La_dom_prot"/>
</dbReference>
<feature type="domain" description="RRM" evidence="5">
    <location>
        <begin position="140"/>
        <end position="213"/>
    </location>
</feature>
<accession>A0A0H5R628</accession>
<dbReference type="GO" id="GO:0010494">
    <property type="term" value="C:cytoplasmic stress granule"/>
    <property type="evidence" value="ECO:0007669"/>
    <property type="project" value="TreeGrafter"/>
</dbReference>
<feature type="region of interest" description="Disordered" evidence="4">
    <location>
        <begin position="29"/>
        <end position="56"/>
    </location>
</feature>
<dbReference type="EMBL" id="HACM01008849">
    <property type="protein sequence ID" value="CRZ09291.1"/>
    <property type="molecule type" value="Transcribed_RNA"/>
</dbReference>
<dbReference type="Gene3D" id="3.30.70.330">
    <property type="match status" value="1"/>
</dbReference>
<feature type="region of interest" description="Disordered" evidence="4">
    <location>
        <begin position="522"/>
        <end position="559"/>
    </location>
</feature>
<feature type="domain" description="HTH La-type RNA-binding" evidence="6">
    <location>
        <begin position="51"/>
        <end position="140"/>
    </location>
</feature>
<evidence type="ECO:0000256" key="3">
    <source>
        <dbReference type="PROSITE-ProRule" id="PRU00332"/>
    </source>
</evidence>
<dbReference type="Gene3D" id="1.10.10.10">
    <property type="entry name" value="Winged helix-like DNA-binding domain superfamily/Winged helix DNA-binding domain"/>
    <property type="match status" value="1"/>
</dbReference>
<proteinExistence type="predicted"/>
<dbReference type="CDD" id="cd12430">
    <property type="entry name" value="RRM_LARP4_5_like"/>
    <property type="match status" value="1"/>
</dbReference>
<dbReference type="PROSITE" id="PS50102">
    <property type="entry name" value="RRM"/>
    <property type="match status" value="1"/>
</dbReference>
<dbReference type="PROSITE" id="PS50961">
    <property type="entry name" value="HTH_LA"/>
    <property type="match status" value="1"/>
</dbReference>
<dbReference type="InterPro" id="IPR006630">
    <property type="entry name" value="La_HTH"/>
</dbReference>
<reference evidence="7" key="1">
    <citation type="submission" date="2015-04" db="EMBL/GenBank/DDBJ databases">
        <title>The genome sequence of the plant pathogenic Rhizarian Plasmodiophora brassicae reveals insights in its biotrophic life cycle and the origin of chitin synthesis.</title>
        <authorList>
            <person name="Schwelm A."/>
            <person name="Fogelqvist J."/>
            <person name="Knaust A."/>
            <person name="Julke S."/>
            <person name="Lilja T."/>
            <person name="Dhandapani V."/>
            <person name="Bonilla-Rosso G."/>
            <person name="Karlsson M."/>
            <person name="Shevchenko A."/>
            <person name="Choi S.R."/>
            <person name="Kim H.G."/>
            <person name="Park J.Y."/>
            <person name="Lim Y.P."/>
            <person name="Ludwig-Muller J."/>
            <person name="Dixelius C."/>
        </authorList>
    </citation>
    <scope>NUCLEOTIDE SEQUENCE</scope>
    <source>
        <tissue evidence="7">Potato root galls</tissue>
    </source>
</reference>
<organism evidence="7">
    <name type="scientific">Spongospora subterranea</name>
    <dbReference type="NCBI Taxonomy" id="70186"/>
    <lineage>
        <taxon>Eukaryota</taxon>
        <taxon>Sar</taxon>
        <taxon>Rhizaria</taxon>
        <taxon>Endomyxa</taxon>
        <taxon>Phytomyxea</taxon>
        <taxon>Plasmodiophorida</taxon>
        <taxon>Plasmodiophoridae</taxon>
        <taxon>Spongospora</taxon>
    </lineage>
</organism>
<dbReference type="InterPro" id="IPR036388">
    <property type="entry name" value="WH-like_DNA-bd_sf"/>
</dbReference>
<dbReference type="GO" id="GO:0005829">
    <property type="term" value="C:cytosol"/>
    <property type="evidence" value="ECO:0007669"/>
    <property type="project" value="TreeGrafter"/>
</dbReference>
<dbReference type="GO" id="GO:0045727">
    <property type="term" value="P:positive regulation of translation"/>
    <property type="evidence" value="ECO:0007669"/>
    <property type="project" value="TreeGrafter"/>
</dbReference>
<dbReference type="PANTHER" id="PTHR22792">
    <property type="entry name" value="LUPUS LA PROTEIN-RELATED"/>
    <property type="match status" value="1"/>
</dbReference>
<feature type="non-terminal residue" evidence="7">
    <location>
        <position position="1"/>
    </location>
</feature>
<dbReference type="AlphaFoldDB" id="A0A0H5R628"/>
<keyword evidence="2 3" id="KW-0694">RNA-binding</keyword>
<evidence type="ECO:0000313" key="7">
    <source>
        <dbReference type="EMBL" id="CRZ09291.1"/>
    </source>
</evidence>
<dbReference type="InterPro" id="IPR036390">
    <property type="entry name" value="WH_DNA-bd_sf"/>
</dbReference>
<evidence type="ECO:0000256" key="2">
    <source>
        <dbReference type="ARBA" id="ARBA00022884"/>
    </source>
</evidence>
<dbReference type="Pfam" id="PF05383">
    <property type="entry name" value="La"/>
    <property type="match status" value="1"/>
</dbReference>
<dbReference type="InterPro" id="IPR012677">
    <property type="entry name" value="Nucleotide-bd_a/b_plait_sf"/>
</dbReference>
<feature type="region of interest" description="Disordered" evidence="4">
    <location>
        <begin position="317"/>
        <end position="415"/>
    </location>
</feature>
<dbReference type="SMART" id="SM00715">
    <property type="entry name" value="LA"/>
    <property type="match status" value="1"/>
</dbReference>
<evidence type="ECO:0008006" key="8">
    <source>
        <dbReference type="Google" id="ProtNLM"/>
    </source>
</evidence>
<name>A0A0H5R628_9EUKA</name>
<dbReference type="InterPro" id="IPR058699">
    <property type="entry name" value="RRM_LARP4/4B"/>
</dbReference>
<protein>
    <recommendedName>
        <fullName evidence="8">HTH La-type RNA-binding domain-containing protein</fullName>
    </recommendedName>
</protein>
<evidence type="ECO:0000256" key="1">
    <source>
        <dbReference type="ARBA" id="ARBA00022553"/>
    </source>
</evidence>
<dbReference type="PANTHER" id="PTHR22792:SF132">
    <property type="entry name" value="LA-RELATED PROTEIN 1"/>
    <property type="match status" value="1"/>
</dbReference>
<dbReference type="Pfam" id="PF26088">
    <property type="entry name" value="RRM_LARP4"/>
    <property type="match status" value="1"/>
</dbReference>
<feature type="compositionally biased region" description="Basic and acidic residues" evidence="4">
    <location>
        <begin position="535"/>
        <end position="547"/>
    </location>
</feature>
<evidence type="ECO:0000259" key="6">
    <source>
        <dbReference type="PROSITE" id="PS50961"/>
    </source>
</evidence>
<keyword evidence="1" id="KW-0597">Phosphoprotein</keyword>
<dbReference type="GO" id="GO:0003723">
    <property type="term" value="F:RNA binding"/>
    <property type="evidence" value="ECO:0007669"/>
    <property type="project" value="UniProtKB-UniRule"/>
</dbReference>